<organism evidence="2 3">
    <name type="scientific">Wiseana iridescent virus</name>
    <name type="common">WIV</name>
    <name type="synonym">Insect iridescent virus type 9</name>
    <dbReference type="NCBI Taxonomy" id="68347"/>
    <lineage>
        <taxon>Viruses</taxon>
        <taxon>Varidnaviria</taxon>
        <taxon>Bamfordvirae</taxon>
        <taxon>Nucleocytoviricota</taxon>
        <taxon>Megaviricetes</taxon>
        <taxon>Pimascovirales</taxon>
        <taxon>Pimascovirales incertae sedis</taxon>
        <taxon>Iridoviridae</taxon>
        <taxon>Betairidovirinae</taxon>
        <taxon>Chloriridovirus</taxon>
        <taxon>Chloriridovirus wiseana1</taxon>
        <taxon>Invertebrate iridescent virus 9</taxon>
    </lineage>
</organism>
<evidence type="ECO:0000313" key="2">
    <source>
        <dbReference type="EMBL" id="ADO00404.1"/>
    </source>
</evidence>
<keyword evidence="3" id="KW-1185">Reference proteome</keyword>
<dbReference type="Proteomes" id="UP000112896">
    <property type="component" value="Segment"/>
</dbReference>
<evidence type="ECO:0000256" key="1">
    <source>
        <dbReference type="SAM" id="Phobius"/>
    </source>
</evidence>
<feature type="transmembrane region" description="Helical" evidence="1">
    <location>
        <begin position="33"/>
        <end position="51"/>
    </location>
</feature>
<dbReference type="KEGG" id="vg:10963783"/>
<proteinExistence type="predicted"/>
<organismHost>
    <name type="scientific">Wiseana cervinata</name>
    <dbReference type="NCBI Taxonomy" id="107013"/>
</organismHost>
<dbReference type="RefSeq" id="YP_004732844.1">
    <property type="nucleotide sequence ID" value="NC_015780.1"/>
</dbReference>
<evidence type="ECO:0000313" key="3">
    <source>
        <dbReference type="Proteomes" id="UP000112896"/>
    </source>
</evidence>
<dbReference type="EMBL" id="GQ918152">
    <property type="protein sequence ID" value="ADO00404.1"/>
    <property type="molecule type" value="Genomic_DNA"/>
</dbReference>
<dbReference type="GeneID" id="10963783"/>
<accession>G0T587</accession>
<sequence>MVTIIIVITTFWWNIFFWWYTFLLFFVNDQSPIIGVVSIHLLSMLFLKVFIPLKIIMINF</sequence>
<keyword evidence="1" id="KW-1133">Transmembrane helix</keyword>
<reference evidence="2 3" key="1">
    <citation type="journal article" date="2011" name="J. Virol.">
        <title>Genomic and proteomic analysis of invertebrate iridovirus type 9.</title>
        <authorList>
            <person name="Wong C.K."/>
            <person name="Young V.L."/>
            <person name="Kleffmann T."/>
            <person name="Ward V.K."/>
        </authorList>
    </citation>
    <scope>NUCLEOTIDE SEQUENCE [LARGE SCALE GENOMIC DNA]</scope>
</reference>
<feature type="transmembrane region" description="Helical" evidence="1">
    <location>
        <begin position="5"/>
        <end position="27"/>
    </location>
</feature>
<keyword evidence="1" id="KW-0812">Transmembrane</keyword>
<keyword evidence="1" id="KW-0472">Membrane</keyword>
<name>G0T587_IRV9</name>
<protein>
    <submittedName>
        <fullName evidence="2">Uncharacterized protein</fullName>
    </submittedName>
</protein>